<evidence type="ECO:0000313" key="4">
    <source>
        <dbReference type="Proteomes" id="UP000614216"/>
    </source>
</evidence>
<dbReference type="PANTHER" id="PTHR11487">
    <property type="entry name" value="THIOESTERASE"/>
    <property type="match status" value="1"/>
</dbReference>
<dbReference type="RefSeq" id="WP_202859146.1">
    <property type="nucleotide sequence ID" value="NZ_JAEUGD010000067.1"/>
</dbReference>
<protein>
    <submittedName>
        <fullName evidence="3">Thioesterase</fullName>
    </submittedName>
</protein>
<comment type="similarity">
    <text evidence="1">Belongs to the thioesterase family.</text>
</comment>
<dbReference type="InterPro" id="IPR012223">
    <property type="entry name" value="TEII"/>
</dbReference>
<name>A0A937KGW6_9BACT</name>
<keyword evidence="4" id="KW-1185">Reference proteome</keyword>
<dbReference type="GO" id="GO:0008610">
    <property type="term" value="P:lipid biosynthetic process"/>
    <property type="evidence" value="ECO:0007669"/>
    <property type="project" value="TreeGrafter"/>
</dbReference>
<gene>
    <name evidence="3" type="ORF">JMN32_25025</name>
</gene>
<organism evidence="3 4">
    <name type="scientific">Fulvivirga marina</name>
    <dbReference type="NCBI Taxonomy" id="2494733"/>
    <lineage>
        <taxon>Bacteria</taxon>
        <taxon>Pseudomonadati</taxon>
        <taxon>Bacteroidota</taxon>
        <taxon>Cytophagia</taxon>
        <taxon>Cytophagales</taxon>
        <taxon>Fulvivirgaceae</taxon>
        <taxon>Fulvivirga</taxon>
    </lineage>
</organism>
<evidence type="ECO:0000259" key="2">
    <source>
        <dbReference type="Pfam" id="PF00975"/>
    </source>
</evidence>
<dbReference type="PANTHER" id="PTHR11487:SF0">
    <property type="entry name" value="S-ACYL FATTY ACID SYNTHASE THIOESTERASE, MEDIUM CHAIN"/>
    <property type="match status" value="1"/>
</dbReference>
<dbReference type="Gene3D" id="3.40.50.1820">
    <property type="entry name" value="alpha/beta hydrolase"/>
    <property type="match status" value="1"/>
</dbReference>
<accession>A0A937KGW6</accession>
<comment type="caution">
    <text evidence="3">The sequence shown here is derived from an EMBL/GenBank/DDBJ whole genome shotgun (WGS) entry which is preliminary data.</text>
</comment>
<dbReference type="Proteomes" id="UP000614216">
    <property type="component" value="Unassembled WGS sequence"/>
</dbReference>
<feature type="domain" description="Thioesterase" evidence="2">
    <location>
        <begin position="5"/>
        <end position="230"/>
    </location>
</feature>
<evidence type="ECO:0000313" key="3">
    <source>
        <dbReference type="EMBL" id="MBL6449598.1"/>
    </source>
</evidence>
<dbReference type="EMBL" id="JAEUGD010000067">
    <property type="protein sequence ID" value="MBL6449598.1"/>
    <property type="molecule type" value="Genomic_DNA"/>
</dbReference>
<dbReference type="AlphaFoldDB" id="A0A937KGW6"/>
<evidence type="ECO:0000256" key="1">
    <source>
        <dbReference type="ARBA" id="ARBA00007169"/>
    </source>
</evidence>
<reference evidence="3" key="1">
    <citation type="submission" date="2021-01" db="EMBL/GenBank/DDBJ databases">
        <title>Fulvivirga kasyanovii gen. nov., sp nov., a novel member of the phylum Bacteroidetes isolated from seawater in a mussel farm.</title>
        <authorList>
            <person name="Zhao L.-H."/>
            <person name="Wang Z.-J."/>
        </authorList>
    </citation>
    <scope>NUCLEOTIDE SEQUENCE</scope>
    <source>
        <strain evidence="3">29W222</strain>
    </source>
</reference>
<dbReference type="SUPFAM" id="SSF53474">
    <property type="entry name" value="alpha/beta-Hydrolases"/>
    <property type="match status" value="1"/>
</dbReference>
<proteinExistence type="inferred from homology"/>
<sequence length="238" mass="26867">MSRLKLFAFPYAGGSSSIYNGLRPLLDDQIEFIPVELAGRGRRIGEDLYPDLNAAVDDLYKIVSPQIGFSQFAFFGHSMGSLLAHQLAKRLKEELGVSPSHIFFSGRGALQMNIEKEKKYHQMSEQQFKDEVLLLGGTPPEFFQHPELLELFLPLLRNDFRIAETAPSIDGFNKEGVDITVFTGREDDHTEEQIAGWNDYTTGSCEIHTFEGGHFFIHQEMDAIARIINSTIDQLVIK</sequence>
<dbReference type="Pfam" id="PF00975">
    <property type="entry name" value="Thioesterase"/>
    <property type="match status" value="1"/>
</dbReference>
<dbReference type="InterPro" id="IPR001031">
    <property type="entry name" value="Thioesterase"/>
</dbReference>
<dbReference type="InterPro" id="IPR029058">
    <property type="entry name" value="AB_hydrolase_fold"/>
</dbReference>